<evidence type="ECO:0000313" key="2">
    <source>
        <dbReference type="Proteomes" id="UP000188388"/>
    </source>
</evidence>
<proteinExistence type="predicted"/>
<dbReference type="STRING" id="1631249.BQ8794_290116"/>
<protein>
    <submittedName>
        <fullName evidence="1">Uncharacterized protein</fullName>
    </submittedName>
</protein>
<reference evidence="2" key="1">
    <citation type="submission" date="2017-01" db="EMBL/GenBank/DDBJ databases">
        <authorList>
            <person name="Brunel B."/>
        </authorList>
    </citation>
    <scope>NUCLEOTIDE SEQUENCE [LARGE SCALE GENOMIC DNA]</scope>
</reference>
<organism evidence="1 2">
    <name type="scientific">Mesorhizobium prunaredense</name>
    <dbReference type="NCBI Taxonomy" id="1631249"/>
    <lineage>
        <taxon>Bacteria</taxon>
        <taxon>Pseudomonadati</taxon>
        <taxon>Pseudomonadota</taxon>
        <taxon>Alphaproteobacteria</taxon>
        <taxon>Hyphomicrobiales</taxon>
        <taxon>Phyllobacteriaceae</taxon>
        <taxon>Mesorhizobium</taxon>
    </lineage>
</organism>
<dbReference type="AlphaFoldDB" id="A0A1R3V9D7"/>
<keyword evidence="2" id="KW-1185">Reference proteome</keyword>
<gene>
    <name evidence="1" type="ORF">BQ8794_290116</name>
</gene>
<sequence>MPIDQLRRGIDGGDRWRERTGGRRYKDTFLDRTAITALGRTRLATLAHLCPQRAGKRPGIGQA</sequence>
<name>A0A1R3V9D7_9HYPH</name>
<dbReference type="Proteomes" id="UP000188388">
    <property type="component" value="Unassembled WGS sequence"/>
</dbReference>
<dbReference type="EMBL" id="FTPD01000022">
    <property type="protein sequence ID" value="SIT56506.1"/>
    <property type="molecule type" value="Genomic_DNA"/>
</dbReference>
<evidence type="ECO:0000313" key="1">
    <source>
        <dbReference type="EMBL" id="SIT56506.1"/>
    </source>
</evidence>
<accession>A0A1R3V9D7</accession>